<dbReference type="Proteomes" id="UP000034022">
    <property type="component" value="Unassembled WGS sequence"/>
</dbReference>
<comment type="caution">
    <text evidence="2">The sequence shown here is derived from an EMBL/GenBank/DDBJ whole genome shotgun (WGS) entry which is preliminary data.</text>
</comment>
<proteinExistence type="predicted"/>
<gene>
    <name evidence="2" type="ORF">US91_C0012G0015</name>
</gene>
<dbReference type="EMBL" id="LBUU01000012">
    <property type="protein sequence ID" value="KKQ69601.1"/>
    <property type="molecule type" value="Genomic_DNA"/>
</dbReference>
<reference evidence="2" key="1">
    <citation type="journal article" date="2015" name="Nature">
        <title>rRNA introns, odd ribosomes, and small enigmatic genomes across a large radiation of phyla.</title>
        <authorList>
            <person name="Brown C.T."/>
            <person name="Hug L.A."/>
            <person name="Thomas B.C."/>
            <person name="Sharon I."/>
            <person name="Castelle C.J."/>
            <person name="Singh A."/>
            <person name="Wilkins M.J."/>
            <person name="Williams K.H."/>
            <person name="Banfield J.F."/>
        </authorList>
    </citation>
    <scope>NUCLEOTIDE SEQUENCE [LARGE SCALE GENOMIC DNA]</scope>
</reference>
<evidence type="ECO:0000313" key="3">
    <source>
        <dbReference type="Proteomes" id="UP000034022"/>
    </source>
</evidence>
<evidence type="ECO:0000313" key="2">
    <source>
        <dbReference type="EMBL" id="KKQ69601.1"/>
    </source>
</evidence>
<organism evidence="2 3">
    <name type="scientific">Candidatus Falkowbacteria bacterium GW2011_GWE1_38_31</name>
    <dbReference type="NCBI Taxonomy" id="1618638"/>
    <lineage>
        <taxon>Bacteria</taxon>
        <taxon>Candidatus Falkowiibacteriota</taxon>
    </lineage>
</organism>
<feature type="transmembrane region" description="Helical" evidence="1">
    <location>
        <begin position="32"/>
        <end position="56"/>
    </location>
</feature>
<keyword evidence="1" id="KW-0472">Membrane</keyword>
<evidence type="ECO:0000256" key="1">
    <source>
        <dbReference type="SAM" id="Phobius"/>
    </source>
</evidence>
<sequence length="125" mass="14530">MSQNLIQKYKQEGLQANNCNNSRRKIARSKSFYDWALFNKLLFSMAIICGLCYIVVINDLSIKGIVLEELKKDAITLNEEKKNHELLVMRLESYDNINRRAQEIKMVKVDKIEYISVGMDAVARK</sequence>
<keyword evidence="1" id="KW-0812">Transmembrane</keyword>
<name>A0A0G0MXF2_9BACT</name>
<protein>
    <submittedName>
        <fullName evidence="2">Uncharacterized protein</fullName>
    </submittedName>
</protein>
<dbReference type="AlphaFoldDB" id="A0A0G0MXF2"/>
<accession>A0A0G0MXF2</accession>
<keyword evidence="1" id="KW-1133">Transmembrane helix</keyword>